<dbReference type="Proteomes" id="UP000505306">
    <property type="component" value="Chromosome"/>
</dbReference>
<dbReference type="InterPro" id="IPR013783">
    <property type="entry name" value="Ig-like_fold"/>
</dbReference>
<evidence type="ECO:0000256" key="1">
    <source>
        <dbReference type="SAM" id="SignalP"/>
    </source>
</evidence>
<dbReference type="NCBIfam" id="TIGR04131">
    <property type="entry name" value="Bac_Flav_CTERM"/>
    <property type="match status" value="1"/>
</dbReference>
<name>A0A6G6GK64_9FLAO</name>
<keyword evidence="3" id="KW-1185">Reference proteome</keyword>
<organism evidence="2 3">
    <name type="scientific">Rasiella rasia</name>
    <dbReference type="NCBI Taxonomy" id="2744027"/>
    <lineage>
        <taxon>Bacteria</taxon>
        <taxon>Pseudomonadati</taxon>
        <taxon>Bacteroidota</taxon>
        <taxon>Flavobacteriia</taxon>
        <taxon>Flavobacteriales</taxon>
        <taxon>Flavobacteriaceae</taxon>
        <taxon>Rasiella</taxon>
    </lineage>
</organism>
<sequence length="812" mass="88065">MQKHYLLAFFICLTAFATAQQIGQFQQYNGRFDYTAIGNTLNTEENGGSSTCEILTESSATLTLEPGQTVVAAALYWAGSGDGDLNVTLNGTPITASRNFEVDFLAGSGTKFNYFAAYADVTAIVNANGNGTYTLSDLDLTDAIQAFCAINGGNATNFGGWAMYVIYEDATLPLNQIILFDGLEGVFQTNPEINILLENLNVLDNTGAKIGFLAWEGDRNIAVTETLSINGNILSNEPLNPANNQFNGTNTFTNSEVLFNMDLDFYNIENNIQPGDTTAAIQVTSGQDLVLINNIITVLNVELPDATMVIDSVSGIDACDDRDITLEYTVFNVNSTGELPANTPISFYANSILIGQSETTTILPIDGSESGTIDLTIPEGIPADFLLSAFVDDAGGGVSTVNELDESNNGFSVDVHLFVSPDVSSLENLEQCDVVGTEIFDLTDATTSVTDADIITYHLTEDDAQNNTDPIANPETYENPENPQTIWIRASNPDCFVVASFTVEVIICPLPDATIAITNDLNACRQRDLTIEYTVFNTLGTAPLPAATPIAFYLNGQLVAQAATQNVIPEGGSEPGILELTIADTVPNTFTLLLVVDDDGTGNGFVFELDDTNNEFLITVVFGSIPPIGALPDLLECDEGFDMATFNLTEQNDLISTDPNDTITYFTNEEDAIANLNAIQDPEQYVNSIDPQRIFVRLENVICFATSSFLLTTENCEPTIPQGFSPNDDGFNDVFEISNLLNIFTDFKLQIYSRQGNLIYEGNNDDGFWDGTPNTGLLVQNKIVPVGTYYYVLQLNDPQFPDAYLGFVYINY</sequence>
<evidence type="ECO:0000313" key="3">
    <source>
        <dbReference type="Proteomes" id="UP000505306"/>
    </source>
</evidence>
<proteinExistence type="predicted"/>
<gene>
    <name evidence="2" type="ORF">G5B37_04995</name>
</gene>
<dbReference type="InterPro" id="IPR026341">
    <property type="entry name" value="T9SS_type_B"/>
</dbReference>
<dbReference type="EMBL" id="CP049057">
    <property type="protein sequence ID" value="QIE58942.1"/>
    <property type="molecule type" value="Genomic_DNA"/>
</dbReference>
<dbReference type="RefSeq" id="WP_164678972.1">
    <property type="nucleotide sequence ID" value="NZ_CP049057.1"/>
</dbReference>
<dbReference type="Pfam" id="PF13585">
    <property type="entry name" value="CHU_C"/>
    <property type="match status" value="1"/>
</dbReference>
<dbReference type="Gene3D" id="2.60.40.10">
    <property type="entry name" value="Immunoglobulins"/>
    <property type="match status" value="2"/>
</dbReference>
<feature type="chain" id="PRO_5026210328" evidence="1">
    <location>
        <begin position="20"/>
        <end position="812"/>
    </location>
</feature>
<dbReference type="KEGG" id="mgel:G5B37_04995"/>
<protein>
    <submittedName>
        <fullName evidence="2">Gliding motility-associated C-terminal domain-containing protein</fullName>
    </submittedName>
</protein>
<feature type="signal peptide" evidence="1">
    <location>
        <begin position="1"/>
        <end position="19"/>
    </location>
</feature>
<accession>A0A6G6GK64</accession>
<dbReference type="AlphaFoldDB" id="A0A6G6GK64"/>
<evidence type="ECO:0000313" key="2">
    <source>
        <dbReference type="EMBL" id="QIE58942.1"/>
    </source>
</evidence>
<reference evidence="2 3" key="1">
    <citation type="submission" date="2020-02" db="EMBL/GenBank/DDBJ databases">
        <title>Complete genome sequence of Flavobacteriaceae bacterium.</title>
        <authorList>
            <person name="Kim S.-J."/>
            <person name="Kim Y.-S."/>
            <person name="Kim K.-H."/>
        </authorList>
    </citation>
    <scope>NUCLEOTIDE SEQUENCE [LARGE SCALE GENOMIC DNA]</scope>
    <source>
        <strain evidence="2 3">RR4-40</strain>
    </source>
</reference>
<keyword evidence="1" id="KW-0732">Signal</keyword>